<proteinExistence type="predicted"/>
<name>A0ABX2T954_9PROT</name>
<organism evidence="2 3">
    <name type="scientific">Azospirillum oleiclasticum</name>
    <dbReference type="NCBI Taxonomy" id="2735135"/>
    <lineage>
        <taxon>Bacteria</taxon>
        <taxon>Pseudomonadati</taxon>
        <taxon>Pseudomonadota</taxon>
        <taxon>Alphaproteobacteria</taxon>
        <taxon>Rhodospirillales</taxon>
        <taxon>Azospirillaceae</taxon>
        <taxon>Azospirillum</taxon>
    </lineage>
</organism>
<accession>A0ABX2T954</accession>
<evidence type="ECO:0000259" key="1">
    <source>
        <dbReference type="Pfam" id="PF09345"/>
    </source>
</evidence>
<dbReference type="RefSeq" id="WP_180280991.1">
    <property type="nucleotide sequence ID" value="NZ_JABFDB010000002.1"/>
</dbReference>
<feature type="domain" description="SiaC family regulatory phosphoprotein" evidence="1">
    <location>
        <begin position="10"/>
        <end position="127"/>
    </location>
</feature>
<reference evidence="2 3" key="1">
    <citation type="submission" date="2020-05" db="EMBL/GenBank/DDBJ databases">
        <title>Azospirillum oleiclasticum sp. nov, a nitrogen-fixing and heavy crude oil-emulsifying bacterium isolated from the crude oil of Yumen Oilfield.</title>
        <authorList>
            <person name="Wu D."/>
            <person name="Cai M."/>
            <person name="Zhang X."/>
        </authorList>
    </citation>
    <scope>NUCLEOTIDE SEQUENCE [LARGE SCALE GENOMIC DNA]</scope>
    <source>
        <strain evidence="2 3">ROY-1-1-2</strain>
    </source>
</reference>
<evidence type="ECO:0000313" key="2">
    <source>
        <dbReference type="EMBL" id="NYZ19220.1"/>
    </source>
</evidence>
<dbReference type="Pfam" id="PF09345">
    <property type="entry name" value="SiaC"/>
    <property type="match status" value="1"/>
</dbReference>
<gene>
    <name evidence="2" type="ORF">HND93_05805</name>
</gene>
<keyword evidence="3" id="KW-1185">Reference proteome</keyword>
<dbReference type="InterPro" id="IPR018530">
    <property type="entry name" value="SiaC"/>
</dbReference>
<dbReference type="EMBL" id="JABFDB010000002">
    <property type="protein sequence ID" value="NYZ19220.1"/>
    <property type="molecule type" value="Genomic_DNA"/>
</dbReference>
<comment type="caution">
    <text evidence="2">The sequence shown here is derived from an EMBL/GenBank/DDBJ whole genome shotgun (WGS) entry which is preliminary data.</text>
</comment>
<sequence>MNIHDISRAPTDRSPEIQFDPDACSLSISGASFPEDGAAFYGPVLSTLDEILKALDQRCVTVRIALNYFNSSSAKALMNLFLMLDDAAQAGNQVIVNWFHAADDDTMKEFGEEFAEDVRFVRFNVIPTAVTS</sequence>
<evidence type="ECO:0000313" key="3">
    <source>
        <dbReference type="Proteomes" id="UP000584642"/>
    </source>
</evidence>
<dbReference type="Proteomes" id="UP000584642">
    <property type="component" value="Unassembled WGS sequence"/>
</dbReference>
<protein>
    <submittedName>
        <fullName evidence="2">DUF1987 domain-containing protein</fullName>
    </submittedName>
</protein>